<evidence type="ECO:0000313" key="1">
    <source>
        <dbReference type="EMBL" id="MEN3323917.1"/>
    </source>
</evidence>
<keyword evidence="2" id="KW-1185">Reference proteome</keyword>
<reference evidence="1 2" key="1">
    <citation type="submission" date="2024-01" db="EMBL/GenBank/DDBJ databases">
        <title>Mariniflexile litorale sp. nov., isolated from the shallow sediments of the Sea of Japan.</title>
        <authorList>
            <person name="Romanenko L."/>
            <person name="Bystritskaya E."/>
            <person name="Isaeva M."/>
        </authorList>
    </citation>
    <scope>NUCLEOTIDE SEQUENCE [LARGE SCALE GENOMIC DNA]</scope>
    <source>
        <strain evidence="1 2">KCTC 32427</strain>
    </source>
</reference>
<sequence>MKKLIILFVAVSLLSCGASKTVRISKKVIKGDWVLNSITYNKSGTFNTTLLNDASKACFEGSTWQFIPNNNTGVYTINDASCATGERHFVFTIQEVDAETGLYDFLLKPTNEKQKSDTNQGFRLKLSALSDTAMQWQQTVNVSGSSLTINMNFSKY</sequence>
<name>A0ABV0A9Y9_9FLAO</name>
<accession>A0ABV0A9Y9</accession>
<dbReference type="PROSITE" id="PS51257">
    <property type="entry name" value="PROKAR_LIPOPROTEIN"/>
    <property type="match status" value="1"/>
</dbReference>
<protein>
    <submittedName>
        <fullName evidence="1">Lipocalin family protein</fullName>
    </submittedName>
</protein>
<proteinExistence type="predicted"/>
<organism evidence="1 2">
    <name type="scientific">Mariniflexile soesokkakense</name>
    <dbReference type="NCBI Taxonomy" id="1343160"/>
    <lineage>
        <taxon>Bacteria</taxon>
        <taxon>Pseudomonadati</taxon>
        <taxon>Bacteroidota</taxon>
        <taxon>Flavobacteriia</taxon>
        <taxon>Flavobacteriales</taxon>
        <taxon>Flavobacteriaceae</taxon>
        <taxon>Mariniflexile</taxon>
    </lineage>
</organism>
<evidence type="ECO:0000313" key="2">
    <source>
        <dbReference type="Proteomes" id="UP001416393"/>
    </source>
</evidence>
<dbReference type="EMBL" id="JAZHYP010000003">
    <property type="protein sequence ID" value="MEN3323917.1"/>
    <property type="molecule type" value="Genomic_DNA"/>
</dbReference>
<gene>
    <name evidence="1" type="ORF">VP395_09270</name>
</gene>
<dbReference type="RefSeq" id="WP_346241708.1">
    <property type="nucleotide sequence ID" value="NZ_JAZHYP010000003.1"/>
</dbReference>
<dbReference type="Proteomes" id="UP001416393">
    <property type="component" value="Unassembled WGS sequence"/>
</dbReference>
<comment type="caution">
    <text evidence="1">The sequence shown here is derived from an EMBL/GenBank/DDBJ whole genome shotgun (WGS) entry which is preliminary data.</text>
</comment>